<protein>
    <submittedName>
        <fullName evidence="1">Uncharacterized protein</fullName>
    </submittedName>
</protein>
<gene>
    <name evidence="1" type="ORF">M9H77_27211</name>
</gene>
<keyword evidence="2" id="KW-1185">Reference proteome</keyword>
<reference evidence="2" key="1">
    <citation type="journal article" date="2023" name="Nat. Plants">
        <title>Single-cell RNA sequencing provides a high-resolution roadmap for understanding the multicellular compartmentation of specialized metabolism.</title>
        <authorList>
            <person name="Sun S."/>
            <person name="Shen X."/>
            <person name="Li Y."/>
            <person name="Li Y."/>
            <person name="Wang S."/>
            <person name="Li R."/>
            <person name="Zhang H."/>
            <person name="Shen G."/>
            <person name="Guo B."/>
            <person name="Wei J."/>
            <person name="Xu J."/>
            <person name="St-Pierre B."/>
            <person name="Chen S."/>
            <person name="Sun C."/>
        </authorList>
    </citation>
    <scope>NUCLEOTIDE SEQUENCE [LARGE SCALE GENOMIC DNA]</scope>
</reference>
<sequence length="93" mass="10565">MTEELKPNSHQNCKRTPSSGNIASRHRKKHRTPEQREESSSGAAELEGNQRSKRLYRKRSSNSNKKMEECGSPTNGPGDQPEPPRHLLTQSRK</sequence>
<proteinExistence type="predicted"/>
<name>A0ACC0AG53_CATRO</name>
<evidence type="ECO:0000313" key="2">
    <source>
        <dbReference type="Proteomes" id="UP001060085"/>
    </source>
</evidence>
<dbReference type="EMBL" id="CM044706">
    <property type="protein sequence ID" value="KAI5658418.1"/>
    <property type="molecule type" value="Genomic_DNA"/>
</dbReference>
<organism evidence="1 2">
    <name type="scientific">Catharanthus roseus</name>
    <name type="common">Madagascar periwinkle</name>
    <name type="synonym">Vinca rosea</name>
    <dbReference type="NCBI Taxonomy" id="4058"/>
    <lineage>
        <taxon>Eukaryota</taxon>
        <taxon>Viridiplantae</taxon>
        <taxon>Streptophyta</taxon>
        <taxon>Embryophyta</taxon>
        <taxon>Tracheophyta</taxon>
        <taxon>Spermatophyta</taxon>
        <taxon>Magnoliopsida</taxon>
        <taxon>eudicotyledons</taxon>
        <taxon>Gunneridae</taxon>
        <taxon>Pentapetalae</taxon>
        <taxon>asterids</taxon>
        <taxon>lamiids</taxon>
        <taxon>Gentianales</taxon>
        <taxon>Apocynaceae</taxon>
        <taxon>Rauvolfioideae</taxon>
        <taxon>Vinceae</taxon>
        <taxon>Catharanthinae</taxon>
        <taxon>Catharanthus</taxon>
    </lineage>
</organism>
<dbReference type="Proteomes" id="UP001060085">
    <property type="component" value="Linkage Group LG06"/>
</dbReference>
<comment type="caution">
    <text evidence="1">The sequence shown here is derived from an EMBL/GenBank/DDBJ whole genome shotgun (WGS) entry which is preliminary data.</text>
</comment>
<evidence type="ECO:0000313" key="1">
    <source>
        <dbReference type="EMBL" id="KAI5658418.1"/>
    </source>
</evidence>
<accession>A0ACC0AG53</accession>